<evidence type="ECO:0000259" key="3">
    <source>
        <dbReference type="Pfam" id="PF00884"/>
    </source>
</evidence>
<dbReference type="SUPFAM" id="SSF53649">
    <property type="entry name" value="Alkaline phosphatase-like"/>
    <property type="match status" value="1"/>
</dbReference>
<name>A0ABS9KH94_9BACT</name>
<accession>A0ABS9KH94</accession>
<reference evidence="4" key="2">
    <citation type="submission" date="2024-05" db="EMBL/GenBank/DDBJ databases">
        <title>Rhodohalobacter halophilus gen. nov., sp. nov., a moderately halophilic member of the family Balneolaceae.</title>
        <authorList>
            <person name="Xia J."/>
        </authorList>
    </citation>
    <scope>NUCLEOTIDE SEQUENCE</scope>
    <source>
        <strain evidence="4">WB101</strain>
    </source>
</reference>
<proteinExistence type="inferred from homology"/>
<dbReference type="InterPro" id="IPR000917">
    <property type="entry name" value="Sulfatase_N"/>
</dbReference>
<dbReference type="EMBL" id="JAKLWS010000028">
    <property type="protein sequence ID" value="MCG2590211.1"/>
    <property type="molecule type" value="Genomic_DNA"/>
</dbReference>
<evidence type="ECO:0000256" key="2">
    <source>
        <dbReference type="ARBA" id="ARBA00022801"/>
    </source>
</evidence>
<feature type="domain" description="Sulfatase N-terminal" evidence="3">
    <location>
        <begin position="36"/>
        <end position="417"/>
    </location>
</feature>
<comment type="caution">
    <text evidence="4">The sequence shown here is derived from an EMBL/GenBank/DDBJ whole genome shotgun (WGS) entry which is preliminary data.</text>
</comment>
<dbReference type="Proteomes" id="UP001165366">
    <property type="component" value="Unassembled WGS sequence"/>
</dbReference>
<comment type="similarity">
    <text evidence="1">Belongs to the sulfatase family.</text>
</comment>
<sequence>MKRLISRALNSFSILVVGILLFLLATGCTPDQNRPPNIVLILADDLGYSDIGAYGSEIETPNLDRLAENGIRFTQMHNTSKCFPSRASLLTGQYAQRVGMSESPDRLSNAVMFGEVLKNAGYKTIFVGKHHGTDNPHEWGFDHYWGLRDGAANYFNPGEQRSFDPGPPAQKEWAYPRSFVFDDSLAEPYTPPENYYGTDTWTDWALELLGRYENDADPFLLYLSLQAPHDPLHAPEESIEKYEGVYEVGYEKIASDRYESQLQMGLLDERFPRSEPTFREWEALNDSTKADQVRRMQVYAAMIDRMDQNIGRILQYLEERDELDNTLLMFASDNGASAEVVEIGDGEIGSMTRWASLKEDWANVANTPFRLYKNYSHEGGTATPFIVHWPNVITEGGQINHSLLHFIDMMPTFVEVSGGSYPERYKDEQLYPMEGVSLLPLFQGDSIERNKPLFYEWNEGRAVQTENWKLVQWGEDWELYDRRTDLTETVNLADEYPDTVNLLEAQWQQWAEDVNSEN</sequence>
<dbReference type="CDD" id="cd16025">
    <property type="entry name" value="PAS_like"/>
    <property type="match status" value="1"/>
</dbReference>
<reference evidence="4" key="1">
    <citation type="submission" date="2022-01" db="EMBL/GenBank/DDBJ databases">
        <authorList>
            <person name="Wang Y."/>
        </authorList>
    </citation>
    <scope>NUCLEOTIDE SEQUENCE</scope>
    <source>
        <strain evidence="4">WB101</strain>
    </source>
</reference>
<dbReference type="InterPro" id="IPR017850">
    <property type="entry name" value="Alkaline_phosphatase_core_sf"/>
</dbReference>
<dbReference type="Gene3D" id="3.30.1120.10">
    <property type="match status" value="1"/>
</dbReference>
<dbReference type="PANTHER" id="PTHR42693:SF53">
    <property type="entry name" value="ENDO-4-O-SULFATASE"/>
    <property type="match status" value="1"/>
</dbReference>
<keyword evidence="2" id="KW-0378">Hydrolase</keyword>
<protein>
    <submittedName>
        <fullName evidence="4">Arylsulfatase</fullName>
    </submittedName>
</protein>
<dbReference type="Gene3D" id="3.40.720.10">
    <property type="entry name" value="Alkaline Phosphatase, subunit A"/>
    <property type="match status" value="1"/>
</dbReference>
<dbReference type="Pfam" id="PF00884">
    <property type="entry name" value="Sulfatase"/>
    <property type="match status" value="1"/>
</dbReference>
<dbReference type="PROSITE" id="PS51257">
    <property type="entry name" value="PROKAR_LIPOPROTEIN"/>
    <property type="match status" value="1"/>
</dbReference>
<dbReference type="RefSeq" id="WP_237855573.1">
    <property type="nucleotide sequence ID" value="NZ_JAKLWS010000028.1"/>
</dbReference>
<dbReference type="InterPro" id="IPR050738">
    <property type="entry name" value="Sulfatase"/>
</dbReference>
<keyword evidence="5" id="KW-1185">Reference proteome</keyword>
<dbReference type="PANTHER" id="PTHR42693">
    <property type="entry name" value="ARYLSULFATASE FAMILY MEMBER"/>
    <property type="match status" value="1"/>
</dbReference>
<evidence type="ECO:0000256" key="1">
    <source>
        <dbReference type="ARBA" id="ARBA00008779"/>
    </source>
</evidence>
<evidence type="ECO:0000313" key="4">
    <source>
        <dbReference type="EMBL" id="MCG2590211.1"/>
    </source>
</evidence>
<organism evidence="4 5">
    <name type="scientific">Rhodohalobacter sulfatireducens</name>
    <dbReference type="NCBI Taxonomy" id="2911366"/>
    <lineage>
        <taxon>Bacteria</taxon>
        <taxon>Pseudomonadati</taxon>
        <taxon>Balneolota</taxon>
        <taxon>Balneolia</taxon>
        <taxon>Balneolales</taxon>
        <taxon>Balneolaceae</taxon>
        <taxon>Rhodohalobacter</taxon>
    </lineage>
</organism>
<gene>
    <name evidence="4" type="ORF">L6773_16660</name>
</gene>
<evidence type="ECO:0000313" key="5">
    <source>
        <dbReference type="Proteomes" id="UP001165366"/>
    </source>
</evidence>